<evidence type="ECO:0000256" key="7">
    <source>
        <dbReference type="ARBA" id="ARBA00023033"/>
    </source>
</evidence>
<evidence type="ECO:0000256" key="2">
    <source>
        <dbReference type="ARBA" id="ARBA00005041"/>
    </source>
</evidence>
<keyword evidence="6 9" id="KW-0408">Iron</keyword>
<dbReference type="SUPFAM" id="SSF88723">
    <property type="entry name" value="PIN domain-like"/>
    <property type="match status" value="1"/>
</dbReference>
<keyword evidence="7 9" id="KW-0503">Monooxygenase</keyword>
<feature type="binding site" evidence="9">
    <location>
        <position position="827"/>
    </location>
    <ligand>
        <name>Fe cation</name>
        <dbReference type="ChEBI" id="CHEBI:24875"/>
        <label>2</label>
    </ligand>
</feature>
<feature type="region of interest" description="Disordered" evidence="10">
    <location>
        <begin position="541"/>
        <end position="561"/>
    </location>
</feature>
<dbReference type="GO" id="GO:0005634">
    <property type="term" value="C:nucleus"/>
    <property type="evidence" value="ECO:0007669"/>
    <property type="project" value="UniProtKB-SubCell"/>
</dbReference>
<feature type="domain" description="Asteroid" evidence="11">
    <location>
        <begin position="146"/>
        <end position="344"/>
    </location>
</feature>
<sequence length="886" mass="95432">MGVPQLKKWMAPHSERGVMQRSDTVVDGPALAYHVFSLCSRGSRKISPFQQPSYSLLGSTAIAWLDRLQECGLSVSAIYFDGFLPTSKRPERLQRAISGTQVLLRYHSAHQAGVPGGNPPHTADAHVDLFPTTRAPGSGGKLPLAPFLVPATIDALRASPTFGPLVKLVPGEADGFCAQHVRLHGGTVLTSDSDLLVHDLGESGSAVFLAEIEADIEAGKLTAPQYRQQDLCRKLRLSRDGGFQALAFAINRDPHLTLEQAIQKAKNEPASDEQDEYAQFIGQYLSPEVSSAPEAASEVTALDPRVSEIVLRSLHSPGDDTELEMYLPLLMDSPTRTSAWEASTPSGSGRRLPLLSEIRRLQSVSSGLKVGVPSPAHAVELGASLSQVLTSIEASISNPDLVWVTLAIYQDIVMTLERGRDKPVSLEVLGLEARGRLDPCSWESLHFLAQTQATYYSLRMFRQILDFSAQHTGPLLPTMSKLASALSLLPSFSQWPVAGNFAETLRLARDAGALACLQAICKDDKIVRLIKSIEKPQDAGKSKKRKAVASTSIPLPSPSSDEATTLSTISALRISLTTESTPLPVRFRALFSLKHLARSFPASSAPSLASIAAIAAAFSSPSALLKHELAYCLGQTGNDAAIPHLTAVLEDGAQDAMCRHEAAEALGALGKEESLGVLRRFRDKVGEEVVVKETCEIAVERIEWENGEGRKGERLRESDFASVDPAPPMPQGQEEQTVEELGKTLMDTSAPLFKRYRAMFALRDLASPPDLPTAVPAVHALAAGFADSSALFRHEIAFVFGQLSHPASIPALTAALSNTEEASMVRHEAAEALGSLGDEEGVEATLLKFLHDKEAVVRESVIVALDMAEYEKSNETEYALIPEVKA</sequence>
<gene>
    <name evidence="9" type="primary">LIA1</name>
    <name evidence="12" type="ORF">C8A05DRAFT_41386</name>
</gene>
<keyword evidence="9" id="KW-0539">Nucleus</keyword>
<comment type="subcellular location">
    <subcellularLocation>
        <location evidence="9">Cytoplasm</location>
    </subcellularLocation>
    <subcellularLocation>
        <location evidence="9">Nucleus</location>
    </subcellularLocation>
</comment>
<evidence type="ECO:0000256" key="8">
    <source>
        <dbReference type="ARBA" id="ARBA00023256"/>
    </source>
</evidence>
<dbReference type="HAMAP" id="MF_03101">
    <property type="entry name" value="Deoxyhypusine_hydroxylase"/>
    <property type="match status" value="1"/>
</dbReference>
<dbReference type="Proteomes" id="UP001303889">
    <property type="component" value="Unassembled WGS sequence"/>
</dbReference>
<comment type="catalytic activity">
    <reaction evidence="1 9">
        <text>[eIF5A protein]-deoxyhypusine + AH2 + O2 = [eIF5A protein]-hypusine + A + H2O</text>
        <dbReference type="Rhea" id="RHEA:14101"/>
        <dbReference type="Rhea" id="RHEA-COMP:10144"/>
        <dbReference type="Rhea" id="RHEA-COMP:12592"/>
        <dbReference type="ChEBI" id="CHEBI:13193"/>
        <dbReference type="ChEBI" id="CHEBI:15377"/>
        <dbReference type="ChEBI" id="CHEBI:15379"/>
        <dbReference type="ChEBI" id="CHEBI:17499"/>
        <dbReference type="ChEBI" id="CHEBI:82657"/>
        <dbReference type="ChEBI" id="CHEBI:91175"/>
        <dbReference type="EC" id="1.14.99.29"/>
    </reaction>
</comment>
<dbReference type="PANTHER" id="PTHR12697:SF5">
    <property type="entry name" value="DEOXYHYPUSINE HYDROXYLASE"/>
    <property type="match status" value="1"/>
</dbReference>
<comment type="caution">
    <text evidence="12">The sequence shown here is derived from an EMBL/GenBank/DDBJ whole genome shotgun (WGS) entry which is preliminary data.</text>
</comment>
<evidence type="ECO:0000259" key="11">
    <source>
        <dbReference type="Pfam" id="PF12813"/>
    </source>
</evidence>
<keyword evidence="8 9" id="KW-0386">Hypusine biosynthesis</keyword>
<evidence type="ECO:0000256" key="6">
    <source>
        <dbReference type="ARBA" id="ARBA00023004"/>
    </source>
</evidence>
<evidence type="ECO:0000313" key="12">
    <source>
        <dbReference type="EMBL" id="KAK3905709.1"/>
    </source>
</evidence>
<feature type="binding site" evidence="9">
    <location>
        <position position="661"/>
    </location>
    <ligand>
        <name>Fe cation</name>
        <dbReference type="ChEBI" id="CHEBI:24875"/>
        <label>1</label>
    </ligand>
</feature>
<feature type="binding site" evidence="9">
    <location>
        <position position="628"/>
    </location>
    <ligand>
        <name>Fe cation</name>
        <dbReference type="ChEBI" id="CHEBI:24875"/>
        <label>1</label>
    </ligand>
</feature>
<dbReference type="InterPro" id="IPR029060">
    <property type="entry name" value="PIN-like_dom_sf"/>
</dbReference>
<feature type="binding site" evidence="9">
    <location>
        <position position="828"/>
    </location>
    <ligand>
        <name>Fe cation</name>
        <dbReference type="ChEBI" id="CHEBI:24875"/>
        <label>2</label>
    </ligand>
</feature>
<feature type="binding site" evidence="9">
    <location>
        <position position="795"/>
    </location>
    <ligand>
        <name>Fe cation</name>
        <dbReference type="ChEBI" id="CHEBI:24875"/>
        <label>2</label>
    </ligand>
</feature>
<evidence type="ECO:0000256" key="4">
    <source>
        <dbReference type="ARBA" id="ARBA00022737"/>
    </source>
</evidence>
<dbReference type="SUPFAM" id="SSF48371">
    <property type="entry name" value="ARM repeat"/>
    <property type="match status" value="1"/>
</dbReference>
<dbReference type="GO" id="GO:0005737">
    <property type="term" value="C:cytoplasm"/>
    <property type="evidence" value="ECO:0007669"/>
    <property type="project" value="UniProtKB-SubCell"/>
</dbReference>
<comment type="function">
    <text evidence="9">Catalyzes the hydroxylation of the N(6)-(4-aminobutyl)-L-lysine intermediate to form hypusine, an essential post-translational modification only found in mature eIF-5A factor.</text>
</comment>
<dbReference type="InterPro" id="IPR011989">
    <property type="entry name" value="ARM-like"/>
</dbReference>
<dbReference type="Pfam" id="PF12813">
    <property type="entry name" value="XPG_I_2"/>
    <property type="match status" value="1"/>
</dbReference>
<dbReference type="EMBL" id="MU855349">
    <property type="protein sequence ID" value="KAK3905709.1"/>
    <property type="molecule type" value="Genomic_DNA"/>
</dbReference>
<dbReference type="GO" id="GO:0019135">
    <property type="term" value="F:deoxyhypusine monooxygenase activity"/>
    <property type="evidence" value="ECO:0007669"/>
    <property type="project" value="UniProtKB-UniRule"/>
</dbReference>
<feature type="compositionally biased region" description="Polar residues" evidence="10">
    <location>
        <begin position="549"/>
        <end position="561"/>
    </location>
</feature>
<keyword evidence="4" id="KW-0677">Repeat</keyword>
<keyword evidence="13" id="KW-1185">Reference proteome</keyword>
<keyword evidence="9" id="KW-0963">Cytoplasm</keyword>
<evidence type="ECO:0000256" key="10">
    <source>
        <dbReference type="SAM" id="MobiDB-lite"/>
    </source>
</evidence>
<dbReference type="Pfam" id="PF13646">
    <property type="entry name" value="HEAT_2"/>
    <property type="match status" value="2"/>
</dbReference>
<evidence type="ECO:0000256" key="1">
    <source>
        <dbReference type="ARBA" id="ARBA00000068"/>
    </source>
</evidence>
<protein>
    <recommendedName>
        <fullName evidence="9">Deoxyhypusine hydroxylase</fullName>
        <shortName evidence="9">DOHH</shortName>
        <ecNumber evidence="9">1.14.99.29</ecNumber>
    </recommendedName>
    <alternativeName>
        <fullName evidence="9">Deoxyhypusine dioxygenase</fullName>
    </alternativeName>
    <alternativeName>
        <fullName evidence="9">Deoxyhypusine monooxygenase</fullName>
    </alternativeName>
</protein>
<reference evidence="12" key="2">
    <citation type="submission" date="2023-05" db="EMBL/GenBank/DDBJ databases">
        <authorList>
            <consortium name="Lawrence Berkeley National Laboratory"/>
            <person name="Steindorff A."/>
            <person name="Hensen N."/>
            <person name="Bonometti L."/>
            <person name="Westerberg I."/>
            <person name="Brannstrom I.O."/>
            <person name="Guillou S."/>
            <person name="Cros-Aarteil S."/>
            <person name="Calhoun S."/>
            <person name="Haridas S."/>
            <person name="Kuo A."/>
            <person name="Mondo S."/>
            <person name="Pangilinan J."/>
            <person name="Riley R."/>
            <person name="Labutti K."/>
            <person name="Andreopoulos B."/>
            <person name="Lipzen A."/>
            <person name="Chen C."/>
            <person name="Yanf M."/>
            <person name="Daum C."/>
            <person name="Ng V."/>
            <person name="Clum A."/>
            <person name="Ohm R."/>
            <person name="Martin F."/>
            <person name="Silar P."/>
            <person name="Natvig D."/>
            <person name="Lalanne C."/>
            <person name="Gautier V."/>
            <person name="Ament-Velasquez S.L."/>
            <person name="Kruys A."/>
            <person name="Hutchinson M.I."/>
            <person name="Powell A.J."/>
            <person name="Barry K."/>
            <person name="Miller A.N."/>
            <person name="Grigoriev I.V."/>
            <person name="Debuchy R."/>
            <person name="Gladieux P."/>
            <person name="Thoren M.H."/>
            <person name="Johannesson H."/>
        </authorList>
    </citation>
    <scope>NUCLEOTIDE SEQUENCE</scope>
    <source>
        <strain evidence="12">CBS 103.79</strain>
    </source>
</reference>
<feature type="binding site" evidence="9">
    <location>
        <position position="627"/>
    </location>
    <ligand>
        <name>Fe cation</name>
        <dbReference type="ChEBI" id="CHEBI:24875"/>
        <label>1</label>
    </ligand>
</feature>
<dbReference type="Gene3D" id="3.40.50.1010">
    <property type="entry name" value="5'-nuclease"/>
    <property type="match status" value="1"/>
</dbReference>
<dbReference type="GO" id="GO:0046872">
    <property type="term" value="F:metal ion binding"/>
    <property type="evidence" value="ECO:0007669"/>
    <property type="project" value="UniProtKB-KW"/>
</dbReference>
<evidence type="ECO:0000256" key="9">
    <source>
        <dbReference type="HAMAP-Rule" id="MF_03101"/>
    </source>
</evidence>
<feature type="compositionally biased region" description="Basic and acidic residues" evidence="10">
    <location>
        <begin position="709"/>
        <end position="719"/>
    </location>
</feature>
<keyword evidence="5 9" id="KW-0560">Oxidoreductase</keyword>
<dbReference type="InterPro" id="IPR039436">
    <property type="entry name" value="Asteroid_dom"/>
</dbReference>
<evidence type="ECO:0000256" key="5">
    <source>
        <dbReference type="ARBA" id="ARBA00023002"/>
    </source>
</evidence>
<dbReference type="InterPro" id="IPR027517">
    <property type="entry name" value="Deoxyhypusine_hydroxylase"/>
</dbReference>
<reference evidence="12" key="1">
    <citation type="journal article" date="2023" name="Mol. Phylogenet. Evol.">
        <title>Genome-scale phylogeny and comparative genomics of the fungal order Sordariales.</title>
        <authorList>
            <person name="Hensen N."/>
            <person name="Bonometti L."/>
            <person name="Westerberg I."/>
            <person name="Brannstrom I.O."/>
            <person name="Guillou S."/>
            <person name="Cros-Aarteil S."/>
            <person name="Calhoun S."/>
            <person name="Haridas S."/>
            <person name="Kuo A."/>
            <person name="Mondo S."/>
            <person name="Pangilinan J."/>
            <person name="Riley R."/>
            <person name="LaButti K."/>
            <person name="Andreopoulos B."/>
            <person name="Lipzen A."/>
            <person name="Chen C."/>
            <person name="Yan M."/>
            <person name="Daum C."/>
            <person name="Ng V."/>
            <person name="Clum A."/>
            <person name="Steindorff A."/>
            <person name="Ohm R.A."/>
            <person name="Martin F."/>
            <person name="Silar P."/>
            <person name="Natvig D.O."/>
            <person name="Lalanne C."/>
            <person name="Gautier V."/>
            <person name="Ament-Velasquez S.L."/>
            <person name="Kruys A."/>
            <person name="Hutchinson M.I."/>
            <person name="Powell A.J."/>
            <person name="Barry K."/>
            <person name="Miller A.N."/>
            <person name="Grigoriev I.V."/>
            <person name="Debuchy R."/>
            <person name="Gladieux P."/>
            <person name="Hiltunen Thoren M."/>
            <person name="Johannesson H."/>
        </authorList>
    </citation>
    <scope>NUCLEOTIDE SEQUENCE</scope>
    <source>
        <strain evidence="12">CBS 103.79</strain>
    </source>
</reference>
<comment type="cofactor">
    <cofactor evidence="9">
        <name>Fe(2+)</name>
        <dbReference type="ChEBI" id="CHEBI:29033"/>
    </cofactor>
    <text evidence="9">Binds 2 Fe(2+) ions per subunit.</text>
</comment>
<dbReference type="SMART" id="SM00567">
    <property type="entry name" value="EZ_HEAT"/>
    <property type="match status" value="6"/>
</dbReference>
<evidence type="ECO:0000313" key="13">
    <source>
        <dbReference type="Proteomes" id="UP001303889"/>
    </source>
</evidence>
<dbReference type="AlphaFoldDB" id="A0AAN6MRT7"/>
<feature type="binding site" evidence="9">
    <location>
        <position position="660"/>
    </location>
    <ligand>
        <name>Fe cation</name>
        <dbReference type="ChEBI" id="CHEBI:24875"/>
        <label>1</label>
    </ligand>
</feature>
<comment type="similarity">
    <text evidence="9">Belongs to the deoxyhypusine hydroxylase family.</text>
</comment>
<evidence type="ECO:0000256" key="3">
    <source>
        <dbReference type="ARBA" id="ARBA00022723"/>
    </source>
</evidence>
<name>A0AAN6MRT7_9PEZI</name>
<feature type="binding site" evidence="9">
    <location>
        <position position="794"/>
    </location>
    <ligand>
        <name>Fe cation</name>
        <dbReference type="ChEBI" id="CHEBI:24875"/>
        <label>2</label>
    </ligand>
</feature>
<dbReference type="EC" id="1.14.99.29" evidence="9"/>
<comment type="pathway">
    <text evidence="2 9">Protein modification; eIF5A hypusination.</text>
</comment>
<accession>A0AAN6MRT7</accession>
<organism evidence="12 13">
    <name type="scientific">Staphylotrichum tortipilum</name>
    <dbReference type="NCBI Taxonomy" id="2831512"/>
    <lineage>
        <taxon>Eukaryota</taxon>
        <taxon>Fungi</taxon>
        <taxon>Dikarya</taxon>
        <taxon>Ascomycota</taxon>
        <taxon>Pezizomycotina</taxon>
        <taxon>Sordariomycetes</taxon>
        <taxon>Sordariomycetidae</taxon>
        <taxon>Sordariales</taxon>
        <taxon>Chaetomiaceae</taxon>
        <taxon>Staphylotrichum</taxon>
    </lineage>
</organism>
<dbReference type="PANTHER" id="PTHR12697">
    <property type="entry name" value="PBS LYASE HEAT-LIKE PROTEIN"/>
    <property type="match status" value="1"/>
</dbReference>
<dbReference type="InterPro" id="IPR016024">
    <property type="entry name" value="ARM-type_fold"/>
</dbReference>
<keyword evidence="3 9" id="KW-0479">Metal-binding</keyword>
<feature type="region of interest" description="Disordered" evidence="10">
    <location>
        <begin position="709"/>
        <end position="733"/>
    </location>
</feature>
<dbReference type="InterPro" id="IPR004155">
    <property type="entry name" value="PBS_lyase_HEAT"/>
</dbReference>
<proteinExistence type="inferred from homology"/>
<dbReference type="Gene3D" id="1.25.10.10">
    <property type="entry name" value="Leucine-rich Repeat Variant"/>
    <property type="match status" value="2"/>
</dbReference>